<feature type="transmembrane region" description="Helical" evidence="1">
    <location>
        <begin position="100"/>
        <end position="122"/>
    </location>
</feature>
<evidence type="ECO:0000313" key="3">
    <source>
        <dbReference type="Proteomes" id="UP000756132"/>
    </source>
</evidence>
<keyword evidence="1" id="KW-1133">Transmembrane helix</keyword>
<sequence length="522" mass="59339">MANLRGVARDAYEERIQKFMAKYGQQAQEVIKDLTTTTTTTTTRDTFEPTTTSSRYSHYGPTPTATSAVWDSAAPSILYQTQGWIAWFWEWHRKRWLGEMAWYTCCGLGVIMFWALILWALLRYIPKQQWDRAIQSVRWFFNQLSRPFNALAHGITWGFFRALGCVYDKPWVHEYRARRVKIWEKFRTLVWSLLSAATIFWLAYQLHFQQSCWVKVHELQHQGFHLPGWVYEASRHQHGLSIDGPGINGQIFEVPFTTTFHPTATEYRTATSTVTARQTFTKTIEVGGETTTGECQKTVHQVRWNAEPQTLTIHETLTLDSAPAIETVTIHERAEQFNAAPEISTVTNYLTGQGIEHDTITVTETATRYQRDGSQCRLTSTQQEIIANVTPTTVNLVRTKTSYKTRTITTTTPGGTLVRTSRIPLTLTITDTSVVAKTAKKVSTSMVYKASTTVAGGTIVRTTRLSHTTTVTETETSVVPGPTCALEHEEDHEEEAHVCEHVGKSIVYCKKCQQYHCCELRS</sequence>
<keyword evidence="1" id="KW-0812">Transmembrane</keyword>
<evidence type="ECO:0000256" key="1">
    <source>
        <dbReference type="SAM" id="Phobius"/>
    </source>
</evidence>
<name>A0A9Q8L4W4_PASFU</name>
<dbReference type="EMBL" id="CP090163">
    <property type="protein sequence ID" value="UJO10827.1"/>
    <property type="molecule type" value="Genomic_DNA"/>
</dbReference>
<accession>A0A9Q8L4W4</accession>
<protein>
    <submittedName>
        <fullName evidence="2">Uncharacterized protein</fullName>
    </submittedName>
</protein>
<dbReference type="Proteomes" id="UP000756132">
    <property type="component" value="Chromosome 1"/>
</dbReference>
<gene>
    <name evidence="2" type="ORF">CLAFUR5_00847</name>
</gene>
<feature type="transmembrane region" description="Helical" evidence="1">
    <location>
        <begin position="186"/>
        <end position="204"/>
    </location>
</feature>
<reference evidence="2" key="2">
    <citation type="journal article" date="2022" name="Microb. Genom.">
        <title>A chromosome-scale genome assembly of the tomato pathogen Cladosporium fulvum reveals a compartmentalized genome architecture and the presence of a dispensable chromosome.</title>
        <authorList>
            <person name="Zaccaron A.Z."/>
            <person name="Chen L.H."/>
            <person name="Samaras A."/>
            <person name="Stergiopoulos I."/>
        </authorList>
    </citation>
    <scope>NUCLEOTIDE SEQUENCE</scope>
    <source>
        <strain evidence="2">Race5_Kim</strain>
    </source>
</reference>
<reference evidence="2" key="1">
    <citation type="submission" date="2021-12" db="EMBL/GenBank/DDBJ databases">
        <authorList>
            <person name="Zaccaron A."/>
            <person name="Stergiopoulos I."/>
        </authorList>
    </citation>
    <scope>NUCLEOTIDE SEQUENCE</scope>
    <source>
        <strain evidence="2">Race5_Kim</strain>
    </source>
</reference>
<dbReference type="RefSeq" id="XP_047755193.1">
    <property type="nucleotide sequence ID" value="XM_047899995.1"/>
</dbReference>
<dbReference type="AlphaFoldDB" id="A0A9Q8L4W4"/>
<evidence type="ECO:0000313" key="2">
    <source>
        <dbReference type="EMBL" id="UJO10827.1"/>
    </source>
</evidence>
<dbReference type="GeneID" id="71980725"/>
<dbReference type="OrthoDB" id="10659692at2759"/>
<keyword evidence="1" id="KW-0472">Membrane</keyword>
<dbReference type="OMA" id="QQYHCCE"/>
<dbReference type="KEGG" id="ffu:CLAFUR5_00847"/>
<organism evidence="2 3">
    <name type="scientific">Passalora fulva</name>
    <name type="common">Tomato leaf mold</name>
    <name type="synonym">Cladosporium fulvum</name>
    <dbReference type="NCBI Taxonomy" id="5499"/>
    <lineage>
        <taxon>Eukaryota</taxon>
        <taxon>Fungi</taxon>
        <taxon>Dikarya</taxon>
        <taxon>Ascomycota</taxon>
        <taxon>Pezizomycotina</taxon>
        <taxon>Dothideomycetes</taxon>
        <taxon>Dothideomycetidae</taxon>
        <taxon>Mycosphaerellales</taxon>
        <taxon>Mycosphaerellaceae</taxon>
        <taxon>Fulvia</taxon>
    </lineage>
</organism>
<proteinExistence type="predicted"/>
<keyword evidence="3" id="KW-1185">Reference proteome</keyword>